<feature type="domain" description="NTP pyrophosphohydrolase MazG-like" evidence="2">
    <location>
        <begin position="31"/>
        <end position="85"/>
    </location>
</feature>
<gene>
    <name evidence="3" type="ORF">AQ490_06945</name>
</gene>
<dbReference type="Pfam" id="PF03819">
    <property type="entry name" value="MazG"/>
    <property type="match status" value="1"/>
</dbReference>
<evidence type="ECO:0000259" key="2">
    <source>
        <dbReference type="Pfam" id="PF03819"/>
    </source>
</evidence>
<protein>
    <recommendedName>
        <fullName evidence="2">NTP pyrophosphohydrolase MazG-like domain-containing protein</fullName>
    </recommendedName>
</protein>
<dbReference type="EMBL" id="LLZU01000036">
    <property type="protein sequence ID" value="KRV47623.1"/>
    <property type="molecule type" value="Genomic_DNA"/>
</dbReference>
<feature type="compositionally biased region" description="Gly residues" evidence="1">
    <location>
        <begin position="103"/>
        <end position="116"/>
    </location>
</feature>
<dbReference type="SUPFAM" id="SSF101386">
    <property type="entry name" value="all-alpha NTP pyrophosphatases"/>
    <property type="match status" value="1"/>
</dbReference>
<dbReference type="STRING" id="76728.AQ490_06945"/>
<evidence type="ECO:0000256" key="1">
    <source>
        <dbReference type="SAM" id="MobiDB-lite"/>
    </source>
</evidence>
<dbReference type="RefSeq" id="WP_018386219.1">
    <property type="nucleotide sequence ID" value="NZ_LLZU01000036.1"/>
</dbReference>
<dbReference type="AlphaFoldDB" id="A0A0T6LNF0"/>
<dbReference type="InterPro" id="IPR004518">
    <property type="entry name" value="MazG-like_dom"/>
</dbReference>
<comment type="caution">
    <text evidence="3">The sequence shown here is derived from an EMBL/GenBank/DDBJ whole genome shotgun (WGS) entry which is preliminary data.</text>
</comment>
<name>A0A0T6LNF0_WENVI</name>
<sequence>MDIRSAQQLAWENKLDKGFNVTDVAVEFGLLTAEVGEAFTAWRKGLPDFGEELADVFLYLVAVAQMNGIDLQGEVERKIAKNRDRVYVRDARGVLHRVEGPPAGAGPGEGAPGGDGPQPAGRGGRRGEG</sequence>
<evidence type="ECO:0000313" key="3">
    <source>
        <dbReference type="EMBL" id="KRV47623.1"/>
    </source>
</evidence>
<dbReference type="OrthoDB" id="3694202at2"/>
<dbReference type="Proteomes" id="UP000050867">
    <property type="component" value="Unassembled WGS sequence"/>
</dbReference>
<evidence type="ECO:0000313" key="4">
    <source>
        <dbReference type="Proteomes" id="UP000050867"/>
    </source>
</evidence>
<dbReference type="eggNOG" id="COG1694">
    <property type="taxonomic scope" value="Bacteria"/>
</dbReference>
<keyword evidence="4" id="KW-1185">Reference proteome</keyword>
<proteinExistence type="predicted"/>
<accession>A0A0T6LNF0</accession>
<dbReference type="Gene3D" id="1.10.287.1080">
    <property type="entry name" value="MazG-like"/>
    <property type="match status" value="1"/>
</dbReference>
<reference evidence="3 4" key="1">
    <citation type="submission" date="2015-10" db="EMBL/GenBank/DDBJ databases">
        <title>Draft genome sequence of pyrrolomycin-producing Streptomyces vitaminophilus.</title>
        <authorList>
            <person name="Graham D.E."/>
            <person name="Mahan K.M."/>
            <person name="Klingeman D.M."/>
            <person name="Hettich R.L."/>
            <person name="Parry R.J."/>
        </authorList>
    </citation>
    <scope>NUCLEOTIDE SEQUENCE [LARGE SCALE GENOMIC DNA]</scope>
    <source>
        <strain evidence="3 4">ATCC 31673</strain>
    </source>
</reference>
<feature type="region of interest" description="Disordered" evidence="1">
    <location>
        <begin position="97"/>
        <end position="129"/>
    </location>
</feature>
<organism evidence="3 4">
    <name type="scientific">Wenjunlia vitaminophila</name>
    <name type="common">Streptomyces vitaminophilus</name>
    <dbReference type="NCBI Taxonomy" id="76728"/>
    <lineage>
        <taxon>Bacteria</taxon>
        <taxon>Bacillati</taxon>
        <taxon>Actinomycetota</taxon>
        <taxon>Actinomycetes</taxon>
        <taxon>Kitasatosporales</taxon>
        <taxon>Streptomycetaceae</taxon>
        <taxon>Wenjunlia</taxon>
    </lineage>
</organism>